<dbReference type="Proteomes" id="UP000811481">
    <property type="component" value="Unassembled WGS sequence"/>
</dbReference>
<dbReference type="PANTHER" id="PTHR33175">
    <property type="entry name" value="DNA-BINDING PROTEIN HU"/>
    <property type="match status" value="1"/>
</dbReference>
<dbReference type="SMART" id="SM00411">
    <property type="entry name" value="BHL"/>
    <property type="match status" value="1"/>
</dbReference>
<name>A0ABS5K3T3_9MOLU</name>
<dbReference type="Gene3D" id="4.10.520.10">
    <property type="entry name" value="IHF-like DNA-binding proteins"/>
    <property type="match status" value="1"/>
</dbReference>
<dbReference type="PRINTS" id="PR01727">
    <property type="entry name" value="DNABINDINGHU"/>
</dbReference>
<dbReference type="CDD" id="cd00591">
    <property type="entry name" value="HU_IHF"/>
    <property type="match status" value="1"/>
</dbReference>
<dbReference type="EMBL" id="JAGVRH010000016">
    <property type="protein sequence ID" value="MBS2126591.1"/>
    <property type="molecule type" value="Genomic_DNA"/>
</dbReference>
<organism evidence="4 6">
    <name type="scientific">'Fragaria x ananassa' phyllody phytoplasma</name>
    <dbReference type="NCBI Taxonomy" id="2358428"/>
    <lineage>
        <taxon>Bacteria</taxon>
        <taxon>Bacillati</taxon>
        <taxon>Mycoplasmatota</taxon>
        <taxon>Mollicutes</taxon>
        <taxon>Acholeplasmatales</taxon>
        <taxon>Acholeplasmataceae</taxon>
        <taxon>Candidatus Phytoplasma</taxon>
        <taxon>16SrXIII (Mexican periwinkle virescence group)</taxon>
    </lineage>
</organism>
<evidence type="ECO:0000256" key="1">
    <source>
        <dbReference type="ARBA" id="ARBA00023067"/>
    </source>
</evidence>
<comment type="caution">
    <text evidence="4">The sequence shown here is derived from an EMBL/GenBank/DDBJ whole genome shotgun (WGS) entry which is preliminary data.</text>
</comment>
<dbReference type="GO" id="GO:0003677">
    <property type="term" value="F:DNA binding"/>
    <property type="evidence" value="ECO:0007669"/>
    <property type="project" value="UniProtKB-KW"/>
</dbReference>
<dbReference type="SUPFAM" id="SSF47729">
    <property type="entry name" value="IHF-like DNA-binding proteins"/>
    <property type="match status" value="1"/>
</dbReference>
<keyword evidence="2 4" id="KW-0238">DNA-binding</keyword>
<evidence type="ECO:0000256" key="2">
    <source>
        <dbReference type="ARBA" id="ARBA00023125"/>
    </source>
</evidence>
<dbReference type="EMBL" id="JAGVRH010000018">
    <property type="protein sequence ID" value="MBS2126608.1"/>
    <property type="molecule type" value="Genomic_DNA"/>
</dbReference>
<comment type="similarity">
    <text evidence="3">Belongs to the bacterial histone-like protein family.</text>
</comment>
<proteinExistence type="inferred from homology"/>
<keyword evidence="6" id="KW-1185">Reference proteome</keyword>
<protein>
    <submittedName>
        <fullName evidence="4">HU family DNA-binding protein</fullName>
    </submittedName>
</protein>
<reference evidence="4 6" key="1">
    <citation type="submission" date="2021-04" db="EMBL/GenBank/DDBJ databases">
        <title>Draft genome sequence of StrPh-CL8, a phytoplasma strain causing strawberry phyllody in Chile.</title>
        <authorList>
            <person name="Cui W."/>
            <person name="Zamorano A."/>
            <person name="Fiore N."/>
        </authorList>
    </citation>
    <scope>NUCLEOTIDE SEQUENCE [LARGE SCALE GENOMIC DNA]</scope>
    <source>
        <strain evidence="4 6">StrPh-Cl</strain>
    </source>
</reference>
<dbReference type="PANTHER" id="PTHR33175:SF3">
    <property type="entry name" value="DNA-BINDING PROTEIN HU-BETA"/>
    <property type="match status" value="1"/>
</dbReference>
<accession>A0ABS5K3T3</accession>
<evidence type="ECO:0000313" key="4">
    <source>
        <dbReference type="EMBL" id="MBS2126591.1"/>
    </source>
</evidence>
<evidence type="ECO:0000313" key="5">
    <source>
        <dbReference type="EMBL" id="MBS2126608.1"/>
    </source>
</evidence>
<sequence>MTKKELIKKISEVNKTSINKTEEFYNAFEYAIIKSITSNEEVILSPKLGKFILKTRKAHIGRNPKTGKKIKIPSKTVVTFKLSKTIKNEVKDLVLK</sequence>
<dbReference type="InterPro" id="IPR010992">
    <property type="entry name" value="IHF-like_DNA-bd_dom_sf"/>
</dbReference>
<gene>
    <name evidence="4" type="ORF">J8J04_02745</name>
    <name evidence="5" type="ORF">J8J04_02850</name>
</gene>
<evidence type="ECO:0000313" key="6">
    <source>
        <dbReference type="Proteomes" id="UP000811481"/>
    </source>
</evidence>
<dbReference type="InterPro" id="IPR000119">
    <property type="entry name" value="Hist_DNA-bd"/>
</dbReference>
<evidence type="ECO:0000256" key="3">
    <source>
        <dbReference type="RuleBase" id="RU003939"/>
    </source>
</evidence>
<dbReference type="Pfam" id="PF00216">
    <property type="entry name" value="Bac_DNA_binding"/>
    <property type="match status" value="1"/>
</dbReference>
<dbReference type="RefSeq" id="WP_212332104.1">
    <property type="nucleotide sequence ID" value="NZ_JAGVRH010000016.1"/>
</dbReference>
<keyword evidence="1" id="KW-0226">DNA condensation</keyword>